<dbReference type="Gene3D" id="3.30.1330.120">
    <property type="entry name" value="2-methylcitrate dehydratase PrpD"/>
    <property type="match status" value="1"/>
</dbReference>
<accession>A0A6N9YK16</accession>
<protein>
    <submittedName>
        <fullName evidence="4">MmgE/PrpD family protein</fullName>
    </submittedName>
</protein>
<name>A0A6N9YK16_9ACTN</name>
<dbReference type="PANTHER" id="PTHR16943:SF8">
    <property type="entry name" value="2-METHYLCITRATE DEHYDRATASE"/>
    <property type="match status" value="1"/>
</dbReference>
<evidence type="ECO:0000256" key="1">
    <source>
        <dbReference type="ARBA" id="ARBA00006174"/>
    </source>
</evidence>
<dbReference type="GO" id="GO:0016829">
    <property type="term" value="F:lyase activity"/>
    <property type="evidence" value="ECO:0007669"/>
    <property type="project" value="InterPro"/>
</dbReference>
<gene>
    <name evidence="4" type="ORF">G1H11_07805</name>
</gene>
<dbReference type="Proteomes" id="UP000469185">
    <property type="component" value="Unassembled WGS sequence"/>
</dbReference>
<reference evidence="4 5" key="1">
    <citation type="submission" date="2020-02" db="EMBL/GenBank/DDBJ databases">
        <authorList>
            <person name="Li X.-J."/>
            <person name="Feng X.-M."/>
        </authorList>
    </citation>
    <scope>NUCLEOTIDE SEQUENCE [LARGE SCALE GENOMIC DNA]</scope>
    <source>
        <strain evidence="4 5">CGMCC 4.7225</strain>
    </source>
</reference>
<dbReference type="PANTHER" id="PTHR16943">
    <property type="entry name" value="2-METHYLCITRATE DEHYDRATASE-RELATED"/>
    <property type="match status" value="1"/>
</dbReference>
<dbReference type="InterPro" id="IPR036148">
    <property type="entry name" value="MmgE/PrpD_sf"/>
</dbReference>
<evidence type="ECO:0000313" key="5">
    <source>
        <dbReference type="Proteomes" id="UP000469185"/>
    </source>
</evidence>
<dbReference type="Pfam" id="PF03972">
    <property type="entry name" value="MmgE_PrpD_N"/>
    <property type="match status" value="1"/>
</dbReference>
<dbReference type="InterPro" id="IPR042183">
    <property type="entry name" value="MmgE/PrpD_sf_1"/>
</dbReference>
<feature type="domain" description="MmgE/PrpD C-terminal" evidence="3">
    <location>
        <begin position="269"/>
        <end position="419"/>
    </location>
</feature>
<proteinExistence type="inferred from homology"/>
<keyword evidence="5" id="KW-1185">Reference proteome</keyword>
<dbReference type="InterPro" id="IPR042188">
    <property type="entry name" value="MmgE/PrpD_sf_2"/>
</dbReference>
<evidence type="ECO:0000313" key="4">
    <source>
        <dbReference type="EMBL" id="NED95218.1"/>
    </source>
</evidence>
<feature type="domain" description="MmgE/PrpD N-terminal" evidence="2">
    <location>
        <begin position="10"/>
        <end position="224"/>
    </location>
</feature>
<dbReference type="InterPro" id="IPR045337">
    <property type="entry name" value="MmgE_PrpD_C"/>
</dbReference>
<dbReference type="AlphaFoldDB" id="A0A6N9YK16"/>
<evidence type="ECO:0000259" key="2">
    <source>
        <dbReference type="Pfam" id="PF03972"/>
    </source>
</evidence>
<organism evidence="4 5">
    <name type="scientific">Phytoactinopolyspora alkaliphila</name>
    <dbReference type="NCBI Taxonomy" id="1783498"/>
    <lineage>
        <taxon>Bacteria</taxon>
        <taxon>Bacillati</taxon>
        <taxon>Actinomycetota</taxon>
        <taxon>Actinomycetes</taxon>
        <taxon>Jiangellales</taxon>
        <taxon>Jiangellaceae</taxon>
        <taxon>Phytoactinopolyspora</taxon>
    </lineage>
</organism>
<comment type="caution">
    <text evidence="4">The sequence shown here is derived from an EMBL/GenBank/DDBJ whole genome shotgun (WGS) entry which is preliminary data.</text>
</comment>
<dbReference type="SUPFAM" id="SSF103378">
    <property type="entry name" value="2-methylcitrate dehydratase PrpD"/>
    <property type="match status" value="1"/>
</dbReference>
<dbReference type="Pfam" id="PF19305">
    <property type="entry name" value="MmgE_PrpD_C"/>
    <property type="match status" value="1"/>
</dbReference>
<dbReference type="InterPro" id="IPR045336">
    <property type="entry name" value="MmgE_PrpD_N"/>
</dbReference>
<sequence>MNRTPSITGALADAVIGLASRPRTDEGTRAAERTLANIVAVAIGASRTPGVQRLARHLDTGTGVPLGPSPLISERGSPRAAALLAGFAGHYDDYDDTHLATVIHPAAACFGAAWAVGRGPRVDGALLMDAFAIGCEIQLRLGLAVSPEHYDRGWHITGTCGVIGATVTAALLRGLSRDELATALAIASVRTLGHREAFGTELKPFHAGQAAANAVSSVDDASGGSLRWNHEDDPMALLLTAFAPRSADPATLLTDKIRWELDTNAIKPYPCGIVAHPGIDAGLAVHQRLRASGRTVAEIVSVRYRCHPLVPELMGRTAPDNELEARFSAVHGVAAGLLRGTVGLAEFDAGAARSPEYGDMRSRITMVPDARLERDQAELAVDMAGGDVMVEWVEHARGSIDRPLTDDELRAKADALLELGRGPSAEELWRFVTSLPSVTSDPWRSLSAPDRIAEAAR</sequence>
<comment type="similarity">
    <text evidence="1">Belongs to the PrpD family.</text>
</comment>
<dbReference type="InterPro" id="IPR005656">
    <property type="entry name" value="MmgE_PrpD"/>
</dbReference>
<dbReference type="RefSeq" id="WP_163817680.1">
    <property type="nucleotide sequence ID" value="NZ_JAAGOB010000003.1"/>
</dbReference>
<evidence type="ECO:0000259" key="3">
    <source>
        <dbReference type="Pfam" id="PF19305"/>
    </source>
</evidence>
<dbReference type="EMBL" id="JAAGOB010000003">
    <property type="protein sequence ID" value="NED95218.1"/>
    <property type="molecule type" value="Genomic_DNA"/>
</dbReference>
<dbReference type="Gene3D" id="1.10.4100.10">
    <property type="entry name" value="2-methylcitrate dehydratase PrpD"/>
    <property type="match status" value="1"/>
</dbReference>